<gene>
    <name evidence="3" type="ORF">GIW56_09405</name>
</gene>
<feature type="coiled-coil region" evidence="1">
    <location>
        <begin position="94"/>
        <end position="121"/>
    </location>
</feature>
<proteinExistence type="predicted"/>
<dbReference type="InterPro" id="IPR006171">
    <property type="entry name" value="TOPRIM_dom"/>
</dbReference>
<dbReference type="EMBL" id="WKED01000012">
    <property type="protein sequence ID" value="MCF5107054.1"/>
    <property type="molecule type" value="Genomic_DNA"/>
</dbReference>
<evidence type="ECO:0000313" key="4">
    <source>
        <dbReference type="Proteomes" id="UP000814003"/>
    </source>
</evidence>
<reference evidence="3 4" key="1">
    <citation type="submission" date="2019-11" db="EMBL/GenBank/DDBJ databases">
        <title>Epiphytic Pseudomonas syringae from cherry orchards.</title>
        <authorList>
            <person name="Hulin M.T."/>
        </authorList>
    </citation>
    <scope>NUCLEOTIDE SEQUENCE [LARGE SCALE GENOMIC DNA]</scope>
    <source>
        <strain evidence="3 4">PA-6-5B</strain>
    </source>
</reference>
<organism evidence="3 4">
    <name type="scientific">Pseudomonas gessardii</name>
    <dbReference type="NCBI Taxonomy" id="78544"/>
    <lineage>
        <taxon>Bacteria</taxon>
        <taxon>Pseudomonadati</taxon>
        <taxon>Pseudomonadota</taxon>
        <taxon>Gammaproteobacteria</taxon>
        <taxon>Pseudomonadales</taxon>
        <taxon>Pseudomonadaceae</taxon>
        <taxon>Pseudomonas</taxon>
    </lineage>
</organism>
<protein>
    <submittedName>
        <fullName evidence="3">Topoisomerase</fullName>
    </submittedName>
</protein>
<dbReference type="Proteomes" id="UP000814003">
    <property type="component" value="Unassembled WGS sequence"/>
</dbReference>
<sequence length="305" mass="33262">MSRHIEFRRIADATLADPITLFRDALQAIYGPFDCLPIPDGNIHRFHIPGDKPGNLNGWYLLFANGIAAGCFGSWKAGRVHTWSSRKPANHLEAQLIAQRIKQARNQREAEQHQRQQAAAVEALRLWNAGAPADADHPYLTRKGNKPHILRQHGDVLLVPLYLGRQLVNLQRIHPDGGKRFLSGGMVKGCYSPLGIITAGQPLYVCEGWATGATIHAETGAAVACAMNAGNLLGVGQCLQRQRPDAVLIVAGDDDRQTEGNPGRTSAIKTAATLGCGLVFPPWSGAEPLELSDFNDLHQWRKTNT</sequence>
<feature type="domain" description="Toprim" evidence="2">
    <location>
        <begin position="203"/>
        <end position="299"/>
    </location>
</feature>
<evidence type="ECO:0000313" key="3">
    <source>
        <dbReference type="EMBL" id="MCF5107054.1"/>
    </source>
</evidence>
<name>A0ABS9F3T7_9PSED</name>
<comment type="caution">
    <text evidence="3">The sequence shown here is derived from an EMBL/GenBank/DDBJ whole genome shotgun (WGS) entry which is preliminary data.</text>
</comment>
<keyword evidence="1" id="KW-0175">Coiled coil</keyword>
<keyword evidence="4" id="KW-1185">Reference proteome</keyword>
<dbReference type="RefSeq" id="WP_236309116.1">
    <property type="nucleotide sequence ID" value="NZ_WKED01000012.1"/>
</dbReference>
<evidence type="ECO:0000256" key="1">
    <source>
        <dbReference type="SAM" id="Coils"/>
    </source>
</evidence>
<accession>A0ABS9F3T7</accession>
<evidence type="ECO:0000259" key="2">
    <source>
        <dbReference type="Pfam" id="PF13362"/>
    </source>
</evidence>
<dbReference type="Pfam" id="PF13362">
    <property type="entry name" value="Toprim_3"/>
    <property type="match status" value="1"/>
</dbReference>